<protein>
    <submittedName>
        <fullName evidence="3">Uncharacterized protein</fullName>
    </submittedName>
</protein>
<feature type="compositionally biased region" description="Basic and acidic residues" evidence="1">
    <location>
        <begin position="117"/>
        <end position="129"/>
    </location>
</feature>
<keyword evidence="2" id="KW-0732">Signal</keyword>
<accession>A0A0E0PJ72</accession>
<dbReference type="HOGENOM" id="CLU_746766_0_0_1"/>
<feature type="compositionally biased region" description="Gly residues" evidence="1">
    <location>
        <begin position="101"/>
        <end position="115"/>
    </location>
</feature>
<dbReference type="OMA" id="XGAGDEN"/>
<dbReference type="EnsemblPlants" id="ORUFI05G08440.1">
    <property type="protein sequence ID" value="ORUFI05G08440.1"/>
    <property type="gene ID" value="ORUFI05G08440"/>
</dbReference>
<sequence length="306" mass="33046">MARSSPCLAVAVLLLGVVVAAIGAFADEEAASGWGLGHGARFLSRRGQPKSESKAEPKPERKSYSKSKPEPESKPEAKTEPQPESKPEPKPESAPKKETPSGGGNTMGAGDGNPRGYGREGPRGCRGESPRGYSNSKPTGVVKSWVAAAVMTATEGWVVAAAMMTMATEGWVLMCLPDAVSNTVEECGTREDTTTYLKKANILFWIHKMGTTTTSSPQTRSLCPRLSSRIVGKWRRRVVGFKTMAKWRRRVGFQDCRETEENVGGIQDCREVEKGGVISGSSSMVHSHHGGIWPTARRCGQQLRDK</sequence>
<evidence type="ECO:0000313" key="3">
    <source>
        <dbReference type="EnsemblPlants" id="ORUFI05G08440.1"/>
    </source>
</evidence>
<reference evidence="3" key="2">
    <citation type="submission" date="2015-06" db="UniProtKB">
        <authorList>
            <consortium name="EnsemblPlants"/>
        </authorList>
    </citation>
    <scope>IDENTIFICATION</scope>
</reference>
<keyword evidence="4" id="KW-1185">Reference proteome</keyword>
<evidence type="ECO:0000256" key="2">
    <source>
        <dbReference type="SAM" id="SignalP"/>
    </source>
</evidence>
<evidence type="ECO:0000313" key="4">
    <source>
        <dbReference type="Proteomes" id="UP000008022"/>
    </source>
</evidence>
<organism evidence="3 4">
    <name type="scientific">Oryza rufipogon</name>
    <name type="common">Brownbeard rice</name>
    <name type="synonym">Asian wild rice</name>
    <dbReference type="NCBI Taxonomy" id="4529"/>
    <lineage>
        <taxon>Eukaryota</taxon>
        <taxon>Viridiplantae</taxon>
        <taxon>Streptophyta</taxon>
        <taxon>Embryophyta</taxon>
        <taxon>Tracheophyta</taxon>
        <taxon>Spermatophyta</taxon>
        <taxon>Magnoliopsida</taxon>
        <taxon>Liliopsida</taxon>
        <taxon>Poales</taxon>
        <taxon>Poaceae</taxon>
        <taxon>BOP clade</taxon>
        <taxon>Oryzoideae</taxon>
        <taxon>Oryzeae</taxon>
        <taxon>Oryzinae</taxon>
        <taxon>Oryza</taxon>
    </lineage>
</organism>
<feature type="region of interest" description="Disordered" evidence="1">
    <location>
        <begin position="39"/>
        <end position="139"/>
    </location>
</feature>
<name>A0A0E0PJ72_ORYRU</name>
<dbReference type="eggNOG" id="ENOG502SEJ5">
    <property type="taxonomic scope" value="Eukaryota"/>
</dbReference>
<feature type="chain" id="PRO_5002370214" evidence="2">
    <location>
        <begin position="21"/>
        <end position="306"/>
    </location>
</feature>
<dbReference type="STRING" id="4529.A0A0E0PJ72"/>
<dbReference type="Gramene" id="ORUFI05G08440.1">
    <property type="protein sequence ID" value="ORUFI05G08440.1"/>
    <property type="gene ID" value="ORUFI05G08440"/>
</dbReference>
<proteinExistence type="predicted"/>
<feature type="compositionally biased region" description="Basic and acidic residues" evidence="1">
    <location>
        <begin position="49"/>
        <end position="99"/>
    </location>
</feature>
<dbReference type="AlphaFoldDB" id="A0A0E0PJ72"/>
<dbReference type="Proteomes" id="UP000008022">
    <property type="component" value="Unassembled WGS sequence"/>
</dbReference>
<reference evidence="4" key="1">
    <citation type="submission" date="2013-06" db="EMBL/GenBank/DDBJ databases">
        <authorList>
            <person name="Zhao Q."/>
        </authorList>
    </citation>
    <scope>NUCLEOTIDE SEQUENCE</scope>
    <source>
        <strain evidence="4">cv. W1943</strain>
    </source>
</reference>
<evidence type="ECO:0000256" key="1">
    <source>
        <dbReference type="SAM" id="MobiDB-lite"/>
    </source>
</evidence>
<feature type="signal peptide" evidence="2">
    <location>
        <begin position="1"/>
        <end position="20"/>
    </location>
</feature>